<dbReference type="Proteomes" id="UP000247480">
    <property type="component" value="Unassembled WGS sequence"/>
</dbReference>
<evidence type="ECO:0000256" key="1">
    <source>
        <dbReference type="SAM" id="Phobius"/>
    </source>
</evidence>
<dbReference type="EMBL" id="BGJZ01000101">
    <property type="protein sequence ID" value="GBH08863.1"/>
    <property type="molecule type" value="Genomic_DNA"/>
</dbReference>
<name>A0A2V0Q7K4_PSESF</name>
<keyword evidence="1" id="KW-1133">Transmembrane helix</keyword>
<evidence type="ECO:0000313" key="2">
    <source>
        <dbReference type="EMBL" id="GBH08863.1"/>
    </source>
</evidence>
<comment type="caution">
    <text evidence="2">The sequence shown here is derived from an EMBL/GenBank/DDBJ whole genome shotgun (WGS) entry which is preliminary data.</text>
</comment>
<accession>A0A2V0Q7K4</accession>
<proteinExistence type="predicted"/>
<keyword evidence="1" id="KW-0812">Transmembrane</keyword>
<keyword evidence="1" id="KW-0472">Membrane</keyword>
<organism evidence="2 3">
    <name type="scientific">Pseudomonas syringae pv. actinidiae</name>
    <dbReference type="NCBI Taxonomy" id="103796"/>
    <lineage>
        <taxon>Bacteria</taxon>
        <taxon>Pseudomonadati</taxon>
        <taxon>Pseudomonadota</taxon>
        <taxon>Gammaproteobacteria</taxon>
        <taxon>Pseudomonadales</taxon>
        <taxon>Pseudomonadaceae</taxon>
        <taxon>Pseudomonas</taxon>
        <taxon>Pseudomonas syringae</taxon>
    </lineage>
</organism>
<evidence type="ECO:0000313" key="3">
    <source>
        <dbReference type="Proteomes" id="UP000247480"/>
    </source>
</evidence>
<feature type="transmembrane region" description="Helical" evidence="1">
    <location>
        <begin position="12"/>
        <end position="36"/>
    </location>
</feature>
<sequence length="88" mass="10189">MSVRQTGWQVEISAELATIFFVCLIGINIFISHWHFNVDLAVSYFSFNYPAYSTRQEGTEMDEYQEELLEYRASELDPVEPADDATEL</sequence>
<protein>
    <submittedName>
        <fullName evidence="2">3-methyladenine DNA glycosylase/8-oxoguanine DNA glycosylase</fullName>
    </submittedName>
</protein>
<reference evidence="2 3" key="1">
    <citation type="submission" date="2018-04" db="EMBL/GenBank/DDBJ databases">
        <title>Draft genome sequence of Pseudomonas syringae pv. actinidiae biovar 1 strains isolated from kiwifruit in Kagawa prefecture.</title>
        <authorList>
            <person name="Tabuchi M."/>
            <person name="Saito M."/>
            <person name="Fujiwara S."/>
            <person name="Sasa N."/>
            <person name="Akimitsu K."/>
            <person name="Gomi K."/>
            <person name="Konishi-Sugita S."/>
            <person name="Hamano K."/>
            <person name="Kataoka I."/>
        </authorList>
    </citation>
    <scope>NUCLEOTIDE SEQUENCE [LARGE SCALE GENOMIC DNA]</scope>
    <source>
        <strain evidence="2 3">MAFF212206</strain>
    </source>
</reference>
<gene>
    <name evidence="2" type="ORF">KPSA1_02249</name>
</gene>
<dbReference type="AlphaFoldDB" id="A0A2V0Q7K4"/>